<feature type="domain" description="Domain of unknown function at the cortex 1" evidence="2">
    <location>
        <begin position="7"/>
        <end position="269"/>
    </location>
</feature>
<dbReference type="Proteomes" id="UP000076632">
    <property type="component" value="Unassembled WGS sequence"/>
</dbReference>
<organism evidence="3 4">
    <name type="scientific">Xylona heveae (strain CBS 132557 / TC161)</name>
    <dbReference type="NCBI Taxonomy" id="1328760"/>
    <lineage>
        <taxon>Eukaryota</taxon>
        <taxon>Fungi</taxon>
        <taxon>Dikarya</taxon>
        <taxon>Ascomycota</taxon>
        <taxon>Pezizomycotina</taxon>
        <taxon>Xylonomycetes</taxon>
        <taxon>Xylonales</taxon>
        <taxon>Xylonaceae</taxon>
        <taxon>Xylona</taxon>
    </lineage>
</organism>
<dbReference type="InterPro" id="IPR013897">
    <property type="entry name" value="Duc1"/>
</dbReference>
<dbReference type="InParanoid" id="A0A165JHW6"/>
<dbReference type="PANTHER" id="PTHR34826:SF2">
    <property type="entry name" value="UPF0590 PROTEIN C409.17C"/>
    <property type="match status" value="1"/>
</dbReference>
<dbReference type="GeneID" id="28902061"/>
<feature type="region of interest" description="Disordered" evidence="1">
    <location>
        <begin position="153"/>
        <end position="172"/>
    </location>
</feature>
<dbReference type="PANTHER" id="PTHR34826">
    <property type="entry name" value="UPF0590 PROTEIN C409.17C"/>
    <property type="match status" value="1"/>
</dbReference>
<reference evidence="3 4" key="1">
    <citation type="journal article" date="2016" name="Fungal Biol.">
        <title>The genome of Xylona heveae provides a window into fungal endophytism.</title>
        <authorList>
            <person name="Gazis R."/>
            <person name="Kuo A."/>
            <person name="Riley R."/>
            <person name="LaButti K."/>
            <person name="Lipzen A."/>
            <person name="Lin J."/>
            <person name="Amirebrahimi M."/>
            <person name="Hesse C.N."/>
            <person name="Spatafora J.W."/>
            <person name="Henrissat B."/>
            <person name="Hainaut M."/>
            <person name="Grigoriev I.V."/>
            <person name="Hibbett D.S."/>
        </authorList>
    </citation>
    <scope>NUCLEOTIDE SEQUENCE [LARGE SCALE GENOMIC DNA]</scope>
    <source>
        <strain evidence="3 4">TC161</strain>
    </source>
</reference>
<keyword evidence="4" id="KW-1185">Reference proteome</keyword>
<dbReference type="OMA" id="NHELRYT"/>
<feature type="region of interest" description="Disordered" evidence="1">
    <location>
        <begin position="274"/>
        <end position="305"/>
    </location>
</feature>
<evidence type="ECO:0000256" key="1">
    <source>
        <dbReference type="SAM" id="MobiDB-lite"/>
    </source>
</evidence>
<dbReference type="AlphaFoldDB" id="A0A165JHW6"/>
<protein>
    <submittedName>
        <fullName evidence="3">DUF1769-domain-containing protein</fullName>
    </submittedName>
</protein>
<name>A0A165JHW6_XYLHT</name>
<sequence>MAEKFVLRVTAGPSYDPSTHQLVNVNSPTSMDISNAHMDSKINVRIKNYRGLPKGSPSSSPYFSTPAHTSDLYSISFSFRPKSSINGNDLLFGNDFDHPIRDRLPPGFNTAFRIVKWAIDPGLDGDVMADEPYLYGPALSSLNAFRVEGKESTALPEMESEEAPLEEGGDEDGLQLREDQGIPADAAARKKHFLVEKNREDFEFSEGRVYQADFFNPYLDFNEFSLKLPGFTLPVIKYWDGQPLRTHSLRYVLRNRQTKDLYFVIVFTLLPKESVESNDESDSEESDENEDAFEDTVETFDDDID</sequence>
<evidence type="ECO:0000313" key="3">
    <source>
        <dbReference type="EMBL" id="KZF26259.1"/>
    </source>
</evidence>
<dbReference type="Pfam" id="PF08588">
    <property type="entry name" value="Duc1"/>
    <property type="match status" value="1"/>
</dbReference>
<dbReference type="OrthoDB" id="2119945at2759"/>
<dbReference type="EMBL" id="KV407454">
    <property type="protein sequence ID" value="KZF26259.1"/>
    <property type="molecule type" value="Genomic_DNA"/>
</dbReference>
<evidence type="ECO:0000259" key="2">
    <source>
        <dbReference type="Pfam" id="PF08588"/>
    </source>
</evidence>
<feature type="compositionally biased region" description="Acidic residues" evidence="1">
    <location>
        <begin position="158"/>
        <end position="172"/>
    </location>
</feature>
<dbReference type="RefSeq" id="XP_018191814.1">
    <property type="nucleotide sequence ID" value="XM_018336924.1"/>
</dbReference>
<dbReference type="STRING" id="1328760.A0A165JHW6"/>
<gene>
    <name evidence="3" type="ORF">L228DRAFT_8649</name>
</gene>
<feature type="compositionally biased region" description="Acidic residues" evidence="1">
    <location>
        <begin position="276"/>
        <end position="305"/>
    </location>
</feature>
<evidence type="ECO:0000313" key="4">
    <source>
        <dbReference type="Proteomes" id="UP000076632"/>
    </source>
</evidence>
<accession>A0A165JHW6</accession>
<proteinExistence type="predicted"/>